<organism evidence="2 3">
    <name type="scientific">Hamadaea flava</name>
    <dbReference type="NCBI Taxonomy" id="1742688"/>
    <lineage>
        <taxon>Bacteria</taxon>
        <taxon>Bacillati</taxon>
        <taxon>Actinomycetota</taxon>
        <taxon>Actinomycetes</taxon>
        <taxon>Micromonosporales</taxon>
        <taxon>Micromonosporaceae</taxon>
        <taxon>Hamadaea</taxon>
    </lineage>
</organism>
<proteinExistence type="predicted"/>
<gene>
    <name evidence="2" type="ORF">ACFOZ4_23165</name>
</gene>
<feature type="transmembrane region" description="Helical" evidence="1">
    <location>
        <begin position="202"/>
        <end position="231"/>
    </location>
</feature>
<feature type="transmembrane region" description="Helical" evidence="1">
    <location>
        <begin position="313"/>
        <end position="331"/>
    </location>
</feature>
<keyword evidence="3" id="KW-1185">Reference proteome</keyword>
<evidence type="ECO:0000313" key="3">
    <source>
        <dbReference type="Proteomes" id="UP001595816"/>
    </source>
</evidence>
<accession>A0ABV8LSK8</accession>
<protein>
    <recommendedName>
        <fullName evidence="4">DUF998 domain-containing protein</fullName>
    </recommendedName>
</protein>
<feature type="transmembrane region" description="Helical" evidence="1">
    <location>
        <begin position="441"/>
        <end position="461"/>
    </location>
</feature>
<name>A0ABV8LSK8_9ACTN</name>
<dbReference type="Proteomes" id="UP001595816">
    <property type="component" value="Unassembled WGS sequence"/>
</dbReference>
<comment type="caution">
    <text evidence="2">The sequence shown here is derived from an EMBL/GenBank/DDBJ whole genome shotgun (WGS) entry which is preliminary data.</text>
</comment>
<feature type="transmembrane region" description="Helical" evidence="1">
    <location>
        <begin position="414"/>
        <end position="434"/>
    </location>
</feature>
<feature type="transmembrane region" description="Helical" evidence="1">
    <location>
        <begin position="259"/>
        <end position="277"/>
    </location>
</feature>
<evidence type="ECO:0000313" key="2">
    <source>
        <dbReference type="EMBL" id="MFC4133519.1"/>
    </source>
</evidence>
<reference evidence="3" key="1">
    <citation type="journal article" date="2019" name="Int. J. Syst. Evol. Microbiol.">
        <title>The Global Catalogue of Microorganisms (GCM) 10K type strain sequencing project: providing services to taxonomists for standard genome sequencing and annotation.</title>
        <authorList>
            <consortium name="The Broad Institute Genomics Platform"/>
            <consortium name="The Broad Institute Genome Sequencing Center for Infectious Disease"/>
            <person name="Wu L."/>
            <person name="Ma J."/>
        </authorList>
    </citation>
    <scope>NUCLEOTIDE SEQUENCE [LARGE SCALE GENOMIC DNA]</scope>
    <source>
        <strain evidence="3">CGMCC 4.7289</strain>
    </source>
</reference>
<feature type="transmembrane region" description="Helical" evidence="1">
    <location>
        <begin position="358"/>
        <end position="384"/>
    </location>
</feature>
<feature type="transmembrane region" description="Helical" evidence="1">
    <location>
        <begin position="473"/>
        <end position="493"/>
    </location>
</feature>
<evidence type="ECO:0008006" key="4">
    <source>
        <dbReference type="Google" id="ProtNLM"/>
    </source>
</evidence>
<sequence>MPDWTYHPLRPLASAVLGVRRSQRAALHGLATLVSLPGGAKAVSAVFDHPAVPADLAGRFGASVPVSVARDAIRALAVQGASMIEIGPVEAADLPAVRAALAGRRCQVIGRAATAEVAEQLAPLVDRVIVGDPPDLVRLAEPSIAGALTALADESATVLATPAVLVEAGPGWFQRVIEARQPTEPAPRVRDAGLDPRRWHAWVWGLIVGLAMTGGGLVAAGITLGPVLLWYDQDFLGMNLSDVDAVNARLAHFLQHDRITMAGGMVAIGILYTGLAWGGIRRGWPWARAAYLVSGLIGFPTLLYFLGTGFVEPLHTALAIVLFPMFLLATWRRPAVARWTVAPEGPEPERRRALVGQLLLIVTGVGLFAGGATVSIVGLTGVFVDTDLVFLGTDPAFLDAANPHLAPFIAHDRAGFGGLLMATAAAIVLLSLWGWRRGEAWVWWTLAGAATAGFAPALIIHKGIGYTSFEHLFPVYLGVAFSVTALALSNAYLRAAR</sequence>
<keyword evidence="1" id="KW-0812">Transmembrane</keyword>
<keyword evidence="1" id="KW-1133">Transmembrane helix</keyword>
<feature type="transmembrane region" description="Helical" evidence="1">
    <location>
        <begin position="289"/>
        <end position="307"/>
    </location>
</feature>
<dbReference type="EMBL" id="JBHSAY010000012">
    <property type="protein sequence ID" value="MFC4133519.1"/>
    <property type="molecule type" value="Genomic_DNA"/>
</dbReference>
<keyword evidence="1" id="KW-0472">Membrane</keyword>
<evidence type="ECO:0000256" key="1">
    <source>
        <dbReference type="SAM" id="Phobius"/>
    </source>
</evidence>